<accession>A0ABQ2UGI1</accession>
<organism evidence="2 3">
    <name type="scientific">Lentzea flava</name>
    <dbReference type="NCBI Taxonomy" id="103732"/>
    <lineage>
        <taxon>Bacteria</taxon>
        <taxon>Bacillati</taxon>
        <taxon>Actinomycetota</taxon>
        <taxon>Actinomycetes</taxon>
        <taxon>Pseudonocardiales</taxon>
        <taxon>Pseudonocardiaceae</taxon>
        <taxon>Lentzea</taxon>
    </lineage>
</organism>
<gene>
    <name evidence="2" type="ORF">GCM10010178_25840</name>
</gene>
<keyword evidence="3" id="KW-1185">Reference proteome</keyword>
<dbReference type="SUPFAM" id="SSF51679">
    <property type="entry name" value="Bacterial luciferase-like"/>
    <property type="match status" value="1"/>
</dbReference>
<dbReference type="InterPro" id="IPR036661">
    <property type="entry name" value="Luciferase-like_sf"/>
</dbReference>
<comment type="caution">
    <text evidence="2">The sequence shown here is derived from an EMBL/GenBank/DDBJ whole genome shotgun (WGS) entry which is preliminary data.</text>
</comment>
<dbReference type="InterPro" id="IPR050766">
    <property type="entry name" value="Bact_Lucif_Oxidored"/>
</dbReference>
<dbReference type="InterPro" id="IPR011251">
    <property type="entry name" value="Luciferase-like_dom"/>
</dbReference>
<dbReference type="EMBL" id="BMRE01000008">
    <property type="protein sequence ID" value="GGU32463.1"/>
    <property type="molecule type" value="Genomic_DNA"/>
</dbReference>
<dbReference type="Gene3D" id="3.20.20.30">
    <property type="entry name" value="Luciferase-like domain"/>
    <property type="match status" value="1"/>
</dbReference>
<reference evidence="3" key="1">
    <citation type="journal article" date="2019" name="Int. J. Syst. Evol. Microbiol.">
        <title>The Global Catalogue of Microorganisms (GCM) 10K type strain sequencing project: providing services to taxonomists for standard genome sequencing and annotation.</title>
        <authorList>
            <consortium name="The Broad Institute Genomics Platform"/>
            <consortium name="The Broad Institute Genome Sequencing Center for Infectious Disease"/>
            <person name="Wu L."/>
            <person name="Ma J."/>
        </authorList>
    </citation>
    <scope>NUCLEOTIDE SEQUENCE [LARGE SCALE GENOMIC DNA]</scope>
    <source>
        <strain evidence="3">JCM 3296</strain>
    </source>
</reference>
<dbReference type="PANTHER" id="PTHR30137">
    <property type="entry name" value="LUCIFERASE-LIKE MONOOXYGENASE"/>
    <property type="match status" value="1"/>
</dbReference>
<evidence type="ECO:0000313" key="2">
    <source>
        <dbReference type="EMBL" id="GGU32463.1"/>
    </source>
</evidence>
<dbReference type="PANTHER" id="PTHR30137:SF6">
    <property type="entry name" value="LUCIFERASE-LIKE MONOOXYGENASE"/>
    <property type="match status" value="1"/>
</dbReference>
<feature type="domain" description="Luciferase-like" evidence="1">
    <location>
        <begin position="1"/>
        <end position="316"/>
    </location>
</feature>
<proteinExistence type="predicted"/>
<evidence type="ECO:0000313" key="3">
    <source>
        <dbReference type="Proteomes" id="UP000649573"/>
    </source>
</evidence>
<dbReference type="RefSeq" id="WP_189253876.1">
    <property type="nucleotide sequence ID" value="NZ_BMRE01000008.1"/>
</dbReference>
<protein>
    <submittedName>
        <fullName evidence="2">Luciferase</fullName>
    </submittedName>
</protein>
<dbReference type="Pfam" id="PF00296">
    <property type="entry name" value="Bac_luciferase"/>
    <property type="match status" value="1"/>
</dbReference>
<name>A0ABQ2UGI1_9PSEU</name>
<sequence length="360" mass="39441">MKFGINFFPVVDPDAKTATDYYDESLGLVELAEELGFEHAQTVEHYFSPYGGYSPDPVTFLTAAAARTSRIRIATGAVIAAFTHPVKLAGKLAMLDHLSHGRLDAGFGRGFLPDEFAAFGIPIHESRARFAETVEAVRRLWTEENVVWDGEFHQFGPVTMLPRPYQAPHPPIFVASATSPESCAASGSAGHHLQVVPSVTSRETLQDNISRYRAAWRDAGHAGSPRIQIKYTAYLSENRAEALEAGETYERNYIEKMAGAIASWASTRSDQYPGYESFVDKVGAYDFAASLRDNKVLAGTPDDVTEQIATIAEWFGDDLCVSLQFNPGAMPIAQSRKAMHLFGEHVMPAFSGSRVLEGAR</sequence>
<evidence type="ECO:0000259" key="1">
    <source>
        <dbReference type="Pfam" id="PF00296"/>
    </source>
</evidence>
<dbReference type="Proteomes" id="UP000649573">
    <property type="component" value="Unassembled WGS sequence"/>
</dbReference>